<evidence type="ECO:0000313" key="7">
    <source>
        <dbReference type="Proteomes" id="UP000285138"/>
    </source>
</evidence>
<feature type="transmembrane region" description="Helical" evidence="4">
    <location>
        <begin position="338"/>
        <end position="360"/>
    </location>
</feature>
<reference evidence="6 7" key="1">
    <citation type="submission" date="2018-08" db="EMBL/GenBank/DDBJ databases">
        <title>The metabolism and importance of syntrophic acetate oxidation coupled to methane or sulfide production in haloalkaline environments.</title>
        <authorList>
            <person name="Timmers P.H.A."/>
            <person name="Vavourakis C.D."/>
            <person name="Sorokin D.Y."/>
            <person name="Sinninghe Damste J.S."/>
            <person name="Muyzer G."/>
            <person name="Stams A.J.M."/>
            <person name="Plugge C.M."/>
        </authorList>
    </citation>
    <scope>NUCLEOTIDE SEQUENCE [LARGE SCALE GENOMIC DNA]</scope>
    <source>
        <strain evidence="6">MSAO_Bac1</strain>
    </source>
</reference>
<feature type="transmembrane region" description="Helical" evidence="4">
    <location>
        <begin position="37"/>
        <end position="57"/>
    </location>
</feature>
<dbReference type="SUPFAM" id="SSF46894">
    <property type="entry name" value="C-terminal effector domain of the bipartite response regulators"/>
    <property type="match status" value="1"/>
</dbReference>
<dbReference type="GO" id="GO:0006355">
    <property type="term" value="P:regulation of DNA-templated transcription"/>
    <property type="evidence" value="ECO:0007669"/>
    <property type="project" value="InterPro"/>
</dbReference>
<feature type="transmembrane region" description="Helical" evidence="4">
    <location>
        <begin position="221"/>
        <end position="241"/>
    </location>
</feature>
<accession>A0A424YGT1</accession>
<dbReference type="Proteomes" id="UP000285138">
    <property type="component" value="Unassembled WGS sequence"/>
</dbReference>
<dbReference type="PANTHER" id="PTHR44688">
    <property type="entry name" value="DNA-BINDING TRANSCRIPTIONAL ACTIVATOR DEVR_DOSR"/>
    <property type="match status" value="1"/>
</dbReference>
<feature type="transmembrane region" description="Helical" evidence="4">
    <location>
        <begin position="191"/>
        <end position="209"/>
    </location>
</feature>
<dbReference type="SMART" id="SM00421">
    <property type="entry name" value="HTH_LUXR"/>
    <property type="match status" value="1"/>
</dbReference>
<dbReference type="GO" id="GO:0003677">
    <property type="term" value="F:DNA binding"/>
    <property type="evidence" value="ECO:0007669"/>
    <property type="project" value="UniProtKB-KW"/>
</dbReference>
<feature type="domain" description="HTH luxR-type" evidence="5">
    <location>
        <begin position="398"/>
        <end position="462"/>
    </location>
</feature>
<dbReference type="PROSITE" id="PS50043">
    <property type="entry name" value="HTH_LUXR_2"/>
    <property type="match status" value="1"/>
</dbReference>
<dbReference type="InterPro" id="IPR036388">
    <property type="entry name" value="WH-like_DNA-bd_sf"/>
</dbReference>
<evidence type="ECO:0000259" key="5">
    <source>
        <dbReference type="PROSITE" id="PS50043"/>
    </source>
</evidence>
<gene>
    <name evidence="6" type="ORF">D5R97_02730</name>
</gene>
<dbReference type="PANTHER" id="PTHR44688:SF16">
    <property type="entry name" value="DNA-BINDING TRANSCRIPTIONAL ACTIVATOR DEVR_DOSR"/>
    <property type="match status" value="1"/>
</dbReference>
<dbReference type="Gene3D" id="1.10.10.10">
    <property type="entry name" value="Winged helix-like DNA-binding domain superfamily/Winged helix DNA-binding domain"/>
    <property type="match status" value="1"/>
</dbReference>
<proteinExistence type="predicted"/>
<feature type="transmembrane region" description="Helical" evidence="4">
    <location>
        <begin position="151"/>
        <end position="171"/>
    </location>
</feature>
<feature type="transmembrane region" description="Helical" evidence="4">
    <location>
        <begin position="309"/>
        <end position="332"/>
    </location>
</feature>
<evidence type="ECO:0000313" key="6">
    <source>
        <dbReference type="EMBL" id="RQD77231.1"/>
    </source>
</evidence>
<dbReference type="PRINTS" id="PR00038">
    <property type="entry name" value="HTHLUXR"/>
</dbReference>
<dbReference type="EMBL" id="QZAA01000076">
    <property type="protein sequence ID" value="RQD77231.1"/>
    <property type="molecule type" value="Genomic_DNA"/>
</dbReference>
<organism evidence="6 7">
    <name type="scientific">Candidatus Syntrophonatronum acetioxidans</name>
    <dbReference type="NCBI Taxonomy" id="1795816"/>
    <lineage>
        <taxon>Bacteria</taxon>
        <taxon>Bacillati</taxon>
        <taxon>Bacillota</taxon>
        <taxon>Clostridia</taxon>
        <taxon>Eubacteriales</taxon>
        <taxon>Syntrophomonadaceae</taxon>
        <taxon>Candidatus Syntrophonatronum</taxon>
    </lineage>
</organism>
<comment type="caution">
    <text evidence="6">The sequence shown here is derived from an EMBL/GenBank/DDBJ whole genome shotgun (WGS) entry which is preliminary data.</text>
</comment>
<protein>
    <submittedName>
        <fullName evidence="6">DNA-binding response regulator</fullName>
    </submittedName>
</protein>
<evidence type="ECO:0000256" key="1">
    <source>
        <dbReference type="ARBA" id="ARBA00023015"/>
    </source>
</evidence>
<evidence type="ECO:0000256" key="3">
    <source>
        <dbReference type="ARBA" id="ARBA00023163"/>
    </source>
</evidence>
<dbReference type="AlphaFoldDB" id="A0A424YGT1"/>
<feature type="transmembrane region" description="Helical" evidence="4">
    <location>
        <begin position="248"/>
        <end position="268"/>
    </location>
</feature>
<feature type="transmembrane region" description="Helical" evidence="4">
    <location>
        <begin position="126"/>
        <end position="145"/>
    </location>
</feature>
<keyword evidence="4" id="KW-1133">Transmembrane helix</keyword>
<keyword evidence="4" id="KW-0812">Transmembrane</keyword>
<dbReference type="CDD" id="cd06170">
    <property type="entry name" value="LuxR_C_like"/>
    <property type="match status" value="1"/>
</dbReference>
<dbReference type="PROSITE" id="PS00622">
    <property type="entry name" value="HTH_LUXR_1"/>
    <property type="match status" value="1"/>
</dbReference>
<dbReference type="Pfam" id="PF00196">
    <property type="entry name" value="GerE"/>
    <property type="match status" value="1"/>
</dbReference>
<feature type="transmembrane region" description="Helical" evidence="4">
    <location>
        <begin position="69"/>
        <end position="88"/>
    </location>
</feature>
<feature type="transmembrane region" description="Helical" evidence="4">
    <location>
        <begin position="274"/>
        <end position="302"/>
    </location>
</feature>
<name>A0A424YGT1_9FIRM</name>
<keyword evidence="4" id="KW-0472">Membrane</keyword>
<keyword evidence="1" id="KW-0805">Transcription regulation</keyword>
<dbReference type="InterPro" id="IPR000792">
    <property type="entry name" value="Tscrpt_reg_LuxR_C"/>
</dbReference>
<keyword evidence="3" id="KW-0804">Transcription</keyword>
<keyword evidence="2 6" id="KW-0238">DNA-binding</keyword>
<evidence type="ECO:0000256" key="4">
    <source>
        <dbReference type="SAM" id="Phobius"/>
    </source>
</evidence>
<feature type="transmembrane region" description="Helical" evidence="4">
    <location>
        <begin position="94"/>
        <end position="114"/>
    </location>
</feature>
<dbReference type="InterPro" id="IPR016032">
    <property type="entry name" value="Sig_transdc_resp-reg_C-effctor"/>
</dbReference>
<sequence length="462" mass="52495">MSKNYIFLSLSLGTFFGWILSFPFNGPVLESFIISEGYNYSLGLIFIFFHALGFLLASTILKEKYWKTYMFLALGICMAVNISLFFLSENLWPAGMVLVGTASTLYVMGWAYPYINLIERGQRIRFMALSMIISNVIFVFFNLMSSYLNSQILLLVVLFPLLASLGVTCYLEEDFTPLAAEEASKIPGGLMFILGLFIFGMYINGGFMYSVVFPSFAQLEFFLYVKYLPYIIVLLILWHWGNKLPVNLMAYMGASMMGLAFISFALLYGTGEGFIITNILLESSFVFLDIFTWTVLGTVAFIYGGSFKFFGYGLFANVFAISVGNMMGNHLIYLGENYHMITALFAASAIFLTFLVLPWLGKHMERDFLREDSKALQPEMPSPLNQKKLEETSTNMIEFPQEDLLTAREKEVVELVLKGYTNKIIAQKLFISENTLKVHLRNIYKKIGVGHKRELMSMVLKK</sequence>
<evidence type="ECO:0000256" key="2">
    <source>
        <dbReference type="ARBA" id="ARBA00023125"/>
    </source>
</evidence>